<dbReference type="AlphaFoldDB" id="A0AAE3K394"/>
<reference evidence="2 3" key="1">
    <citation type="journal article" date="2022" name="Syst. Appl. Microbiol.">
        <title>Natronocalculus amylovorans gen. nov., sp. nov., and Natranaeroarchaeum aerophilus sp. nov., dominant culturable amylolytic natronoarchaea from hypersaline soda lakes in southwestern Siberia.</title>
        <authorList>
            <person name="Sorokin D.Y."/>
            <person name="Elcheninov A.G."/>
            <person name="Khizhniak T.V."/>
            <person name="Koenen M."/>
            <person name="Bale N.J."/>
            <person name="Damste J.S.S."/>
            <person name="Kublanov I.V."/>
        </authorList>
    </citation>
    <scope>NUCLEOTIDE SEQUENCE [LARGE SCALE GENOMIC DNA]</scope>
    <source>
        <strain evidence="2 3">AArc-St1-1</strain>
    </source>
</reference>
<accession>A0AAE3K394</accession>
<protein>
    <submittedName>
        <fullName evidence="2">Uncharacterized protein</fullName>
    </submittedName>
</protein>
<dbReference type="EMBL" id="JAKRVY010000001">
    <property type="protein sequence ID" value="MCL9812186.1"/>
    <property type="molecule type" value="Genomic_DNA"/>
</dbReference>
<proteinExistence type="predicted"/>
<evidence type="ECO:0000256" key="1">
    <source>
        <dbReference type="SAM" id="MobiDB-lite"/>
    </source>
</evidence>
<dbReference type="RefSeq" id="WP_250593718.1">
    <property type="nucleotide sequence ID" value="NZ_JAKRVY010000001.1"/>
</dbReference>
<feature type="region of interest" description="Disordered" evidence="1">
    <location>
        <begin position="195"/>
        <end position="232"/>
    </location>
</feature>
<evidence type="ECO:0000313" key="2">
    <source>
        <dbReference type="EMBL" id="MCL9812186.1"/>
    </source>
</evidence>
<name>A0AAE3K394_9EURY</name>
<keyword evidence="3" id="KW-1185">Reference proteome</keyword>
<comment type="caution">
    <text evidence="2">The sequence shown here is derived from an EMBL/GenBank/DDBJ whole genome shotgun (WGS) entry which is preliminary data.</text>
</comment>
<dbReference type="InterPro" id="IPR055538">
    <property type="entry name" value="DUF7114"/>
</dbReference>
<feature type="compositionally biased region" description="Low complexity" evidence="1">
    <location>
        <begin position="195"/>
        <end position="210"/>
    </location>
</feature>
<sequence length="232" mass="24523">MDEAVRTRQAAHDAVADIEPTTLRKLLDDRLDDASMAPGALTLSSARSIDGSATADSVAERGAGVQLIYEGLRLTRTLAQEQPWATRDPADHTEPNLEILAADVLVSRGFYLLARTEAADKAVETVRAFGRDQTLRRSAESADAAASLDRSLERNVFELAVIAGATAGDSPWPTAEAGLVPTRLLDLAGELGAADTPLPPAAELLPTDLDTMLGSRSSDGTDDHVQQSATDH</sequence>
<evidence type="ECO:0000313" key="3">
    <source>
        <dbReference type="Proteomes" id="UP001202674"/>
    </source>
</evidence>
<feature type="compositionally biased region" description="Basic and acidic residues" evidence="1">
    <location>
        <begin position="219"/>
        <end position="232"/>
    </location>
</feature>
<dbReference type="Proteomes" id="UP001202674">
    <property type="component" value="Unassembled WGS sequence"/>
</dbReference>
<organism evidence="2 3">
    <name type="scientific">Natranaeroarchaeum aerophilus</name>
    <dbReference type="NCBI Taxonomy" id="2917711"/>
    <lineage>
        <taxon>Archaea</taxon>
        <taxon>Methanobacteriati</taxon>
        <taxon>Methanobacteriota</taxon>
        <taxon>Stenosarchaea group</taxon>
        <taxon>Halobacteria</taxon>
        <taxon>Halobacteriales</taxon>
        <taxon>Natronoarchaeaceae</taxon>
        <taxon>Natranaeroarchaeum</taxon>
    </lineage>
</organism>
<gene>
    <name evidence="2" type="ORF">AArcSt11_00785</name>
</gene>
<dbReference type="Pfam" id="PF23426">
    <property type="entry name" value="DUF7114"/>
    <property type="match status" value="1"/>
</dbReference>